<dbReference type="NCBIfam" id="NF033855">
    <property type="entry name" value="tRNA_MNMC2"/>
    <property type="match status" value="1"/>
</dbReference>
<name>A0ABS7XLN4_9FLAO</name>
<keyword evidence="3" id="KW-1185">Reference proteome</keyword>
<organism evidence="2 3">
    <name type="scientific">Psychroflexus longus</name>
    <dbReference type="NCBI Taxonomy" id="2873596"/>
    <lineage>
        <taxon>Bacteria</taxon>
        <taxon>Pseudomonadati</taxon>
        <taxon>Bacteroidota</taxon>
        <taxon>Flavobacteriia</taxon>
        <taxon>Flavobacteriales</taxon>
        <taxon>Flavobacteriaceae</taxon>
        <taxon>Psychroflexus</taxon>
    </lineage>
</organism>
<evidence type="ECO:0000259" key="1">
    <source>
        <dbReference type="Pfam" id="PF05430"/>
    </source>
</evidence>
<dbReference type="InterPro" id="IPR008471">
    <property type="entry name" value="MnmC-like_methylTransf"/>
</dbReference>
<reference evidence="3" key="1">
    <citation type="submission" date="2023-07" db="EMBL/GenBank/DDBJ databases">
        <title>Novel species isolated from saline lakes on Tibetan Plateau.</title>
        <authorList>
            <person name="Lu H."/>
        </authorList>
    </citation>
    <scope>NUCLEOTIDE SEQUENCE [LARGE SCALE GENOMIC DNA]</scope>
    <source>
        <strain evidence="3">CAK8W</strain>
    </source>
</reference>
<dbReference type="Pfam" id="PF05430">
    <property type="entry name" value="Methyltransf_30"/>
    <property type="match status" value="1"/>
</dbReference>
<dbReference type="Proteomes" id="UP001199314">
    <property type="component" value="Unassembled WGS sequence"/>
</dbReference>
<gene>
    <name evidence="2" type="primary">mnmD</name>
    <name evidence="2" type="ORF">LB452_10800</name>
</gene>
<dbReference type="EMBL" id="JAIQZE010000012">
    <property type="protein sequence ID" value="MBZ9779409.1"/>
    <property type="molecule type" value="Genomic_DNA"/>
</dbReference>
<proteinExistence type="predicted"/>
<dbReference type="InterPro" id="IPR047785">
    <property type="entry name" value="tRNA_MNMC2"/>
</dbReference>
<feature type="domain" description="MnmC-like methyltransferase" evidence="1">
    <location>
        <begin position="128"/>
        <end position="224"/>
    </location>
</feature>
<protein>
    <submittedName>
        <fullName evidence="2">tRNA (5-methylaminomethyl-2-thiouridine)(34)-methyltransferase MnmD</fullName>
    </submittedName>
</protein>
<comment type="caution">
    <text evidence="2">The sequence shown here is derived from an EMBL/GenBank/DDBJ whole genome shotgun (WGS) entry which is preliminary data.</text>
</comment>
<dbReference type="PANTHER" id="PTHR39963:SF1">
    <property type="entry name" value="MNMC-LIKE METHYLTRANSFERASE DOMAIN-CONTAINING PROTEIN"/>
    <property type="match status" value="1"/>
</dbReference>
<dbReference type="RefSeq" id="WP_224461748.1">
    <property type="nucleotide sequence ID" value="NZ_JAIQZE010000012.1"/>
</dbReference>
<evidence type="ECO:0000313" key="2">
    <source>
        <dbReference type="EMBL" id="MBZ9779409.1"/>
    </source>
</evidence>
<accession>A0ABS7XLN4</accession>
<sequence length="226" mass="25790">MKRSIVTTSDGSKTIRIEYWDEHYHSTHGAVQESMHVYIHAGLDHFFSLYPTSESISVIEAGFGTGLNALLAAHWSSTNNIKIDYLGIEAYPISEEEVQALQYDKVLGESTSEEIYEKFHQAQWEEWQQITYTLRIKKQQTCFSEIQLKNAADIVFYDAFGPAVQPELWERNIFEGFYEALKPGGVFVTYCVKGTARRALQAIGFEVDIIEGPPGKRHMMRAIKPK</sequence>
<dbReference type="InterPro" id="IPR029063">
    <property type="entry name" value="SAM-dependent_MTases_sf"/>
</dbReference>
<dbReference type="PANTHER" id="PTHR39963">
    <property type="entry name" value="SLL0983 PROTEIN"/>
    <property type="match status" value="1"/>
</dbReference>
<evidence type="ECO:0000313" key="3">
    <source>
        <dbReference type="Proteomes" id="UP001199314"/>
    </source>
</evidence>
<dbReference type="CDD" id="cd02440">
    <property type="entry name" value="AdoMet_MTases"/>
    <property type="match status" value="1"/>
</dbReference>
<dbReference type="Gene3D" id="3.40.50.150">
    <property type="entry name" value="Vaccinia Virus protein VP39"/>
    <property type="match status" value="1"/>
</dbReference>
<dbReference type="SUPFAM" id="SSF53335">
    <property type="entry name" value="S-adenosyl-L-methionine-dependent methyltransferases"/>
    <property type="match status" value="1"/>
</dbReference>